<dbReference type="InParanoid" id="A0A1E7F4V8"/>
<keyword evidence="2" id="KW-1133">Transmembrane helix</keyword>
<organism evidence="4 5">
    <name type="scientific">Fragilariopsis cylindrus CCMP1102</name>
    <dbReference type="NCBI Taxonomy" id="635003"/>
    <lineage>
        <taxon>Eukaryota</taxon>
        <taxon>Sar</taxon>
        <taxon>Stramenopiles</taxon>
        <taxon>Ochrophyta</taxon>
        <taxon>Bacillariophyta</taxon>
        <taxon>Bacillariophyceae</taxon>
        <taxon>Bacillariophycidae</taxon>
        <taxon>Bacillariales</taxon>
        <taxon>Bacillariaceae</taxon>
        <taxon>Fragilariopsis</taxon>
    </lineage>
</organism>
<feature type="region of interest" description="Disordered" evidence="1">
    <location>
        <begin position="225"/>
        <end position="284"/>
    </location>
</feature>
<dbReference type="InterPro" id="IPR039159">
    <property type="entry name" value="SAYSD1"/>
</dbReference>
<proteinExistence type="predicted"/>
<keyword evidence="2" id="KW-0812">Transmembrane</keyword>
<feature type="compositionally biased region" description="Acidic residues" evidence="1">
    <location>
        <begin position="271"/>
        <end position="284"/>
    </location>
</feature>
<feature type="compositionally biased region" description="Low complexity" evidence="1">
    <location>
        <begin position="174"/>
        <end position="189"/>
    </location>
</feature>
<evidence type="ECO:0000259" key="3">
    <source>
        <dbReference type="Pfam" id="PF10260"/>
    </source>
</evidence>
<evidence type="ECO:0000313" key="4">
    <source>
        <dbReference type="EMBL" id="OEU13222.1"/>
    </source>
</evidence>
<evidence type="ECO:0000256" key="2">
    <source>
        <dbReference type="SAM" id="Phobius"/>
    </source>
</evidence>
<feature type="transmembrane region" description="Helical" evidence="2">
    <location>
        <begin position="91"/>
        <end position="107"/>
    </location>
</feature>
<dbReference type="EMBL" id="KV784361">
    <property type="protein sequence ID" value="OEU13222.1"/>
    <property type="molecule type" value="Genomic_DNA"/>
</dbReference>
<feature type="compositionally biased region" description="Basic and acidic residues" evidence="1">
    <location>
        <begin position="190"/>
        <end position="205"/>
    </location>
</feature>
<keyword evidence="5" id="KW-1185">Reference proteome</keyword>
<dbReference type="PANTHER" id="PTHR13527:SF0">
    <property type="entry name" value="SAYSVFN DOMAIN-CONTAINING PROTEIN 1"/>
    <property type="match status" value="1"/>
</dbReference>
<dbReference type="KEGG" id="fcy:FRACYDRAFT_269729"/>
<gene>
    <name evidence="4" type="ORF">FRACYDRAFT_269729</name>
</gene>
<feature type="domain" description="SAYSvFN" evidence="3">
    <location>
        <begin position="98"/>
        <end position="164"/>
    </location>
</feature>
<dbReference type="AlphaFoldDB" id="A0A1E7F4V8"/>
<evidence type="ECO:0000256" key="1">
    <source>
        <dbReference type="SAM" id="MobiDB-lite"/>
    </source>
</evidence>
<reference evidence="4 5" key="1">
    <citation type="submission" date="2016-09" db="EMBL/GenBank/DDBJ databases">
        <title>Extensive genetic diversity and differential bi-allelic expression allows diatom success in the polar Southern Ocean.</title>
        <authorList>
            <consortium name="DOE Joint Genome Institute"/>
            <person name="Mock T."/>
            <person name="Otillar R.P."/>
            <person name="Strauss J."/>
            <person name="Dupont C."/>
            <person name="Frickenhaus S."/>
            <person name="Maumus F."/>
            <person name="Mcmullan M."/>
            <person name="Sanges R."/>
            <person name="Schmutz J."/>
            <person name="Toseland A."/>
            <person name="Valas R."/>
            <person name="Veluchamy A."/>
            <person name="Ward B.J."/>
            <person name="Allen A."/>
            <person name="Barry K."/>
            <person name="Falciatore A."/>
            <person name="Ferrante M."/>
            <person name="Fortunato A.E."/>
            <person name="Gloeckner G."/>
            <person name="Gruber A."/>
            <person name="Hipkin R."/>
            <person name="Janech M."/>
            <person name="Kroth P."/>
            <person name="Leese F."/>
            <person name="Lindquist E."/>
            <person name="Lyon B.R."/>
            <person name="Martin J."/>
            <person name="Mayer C."/>
            <person name="Parker M."/>
            <person name="Quesneville H."/>
            <person name="Raymond J."/>
            <person name="Uhlig C."/>
            <person name="Valentin K.U."/>
            <person name="Worden A.Z."/>
            <person name="Armbrust E.V."/>
            <person name="Bowler C."/>
            <person name="Green B."/>
            <person name="Moulton V."/>
            <person name="Van Oosterhout C."/>
            <person name="Grigoriev I."/>
        </authorList>
    </citation>
    <scope>NUCLEOTIDE SEQUENCE [LARGE SCALE GENOMIC DNA]</scope>
    <source>
        <strain evidence="4 5">CCMP1102</strain>
    </source>
</reference>
<protein>
    <recommendedName>
        <fullName evidence="3">SAYSvFN domain-containing protein</fullName>
    </recommendedName>
</protein>
<feature type="compositionally biased region" description="Low complexity" evidence="1">
    <location>
        <begin position="225"/>
        <end position="242"/>
    </location>
</feature>
<sequence length="306" mass="34858">MPAGFKRSRALWDETINGGLYAWVSAICYELQPIRLSVITSTIKSLNVYQYLNRKQVESIYQYIQHIILVGIPWLCNALFSFIFNRSVKQWMIAGGVLMYYYFIRWIHEMLDAGPVVIIITALTLIFTIGLSDDANRSGLSAYSVFNKGFEQLMGSIDADSLVAQHVGGGMAGAMMMNNNNNNNNNNNHNNDDDHDRDNRDNDEVVHPRRRQLEVADDEMNANANANNADINNNNNNNNNENDTTRVRARKSGKKARRDQKREERRRLGLDLDDDGDDIDGPDVDEIDDIAMQRIIEEQIAAENER</sequence>
<dbReference type="OrthoDB" id="71310at2759"/>
<dbReference type="InterPro" id="IPR019387">
    <property type="entry name" value="SAYSvFN_dom"/>
</dbReference>
<feature type="compositionally biased region" description="Basic residues" evidence="1">
    <location>
        <begin position="247"/>
        <end position="259"/>
    </location>
</feature>
<accession>A0A1E7F4V8</accession>
<feature type="transmembrane region" description="Helical" evidence="2">
    <location>
        <begin position="113"/>
        <end position="131"/>
    </location>
</feature>
<evidence type="ECO:0000313" key="5">
    <source>
        <dbReference type="Proteomes" id="UP000095751"/>
    </source>
</evidence>
<name>A0A1E7F4V8_9STRA</name>
<keyword evidence="2" id="KW-0472">Membrane</keyword>
<feature type="compositionally biased region" description="Basic and acidic residues" evidence="1">
    <location>
        <begin position="260"/>
        <end position="270"/>
    </location>
</feature>
<feature type="transmembrane region" description="Helical" evidence="2">
    <location>
        <begin position="63"/>
        <end position="84"/>
    </location>
</feature>
<dbReference type="PANTHER" id="PTHR13527">
    <property type="entry name" value="SAYSVFN DOMAIN-CONTAINING PROTEIN 1"/>
    <property type="match status" value="1"/>
</dbReference>
<feature type="region of interest" description="Disordered" evidence="1">
    <location>
        <begin position="174"/>
        <end position="205"/>
    </location>
</feature>
<dbReference type="Proteomes" id="UP000095751">
    <property type="component" value="Unassembled WGS sequence"/>
</dbReference>
<dbReference type="Pfam" id="PF10260">
    <property type="entry name" value="SAYSvFN"/>
    <property type="match status" value="1"/>
</dbReference>